<keyword evidence="14 16" id="KW-0472">Membrane</keyword>
<dbReference type="EC" id="7.2.1.1" evidence="16 17"/>
<evidence type="ECO:0000256" key="1">
    <source>
        <dbReference type="ARBA" id="ARBA00022448"/>
    </source>
</evidence>
<protein>
    <recommendedName>
        <fullName evidence="16 17">Na(+)-translocating NADH-quinone reductase subunit C</fullName>
        <shortName evidence="16 17">Na(+)-NQR subunit C</shortName>
        <shortName evidence="16 17">Na(+)-translocating NQR subunit C</shortName>
        <ecNumber evidence="16 17">7.2.1.1</ecNumber>
    </recommendedName>
    <alternativeName>
        <fullName evidence="16 17">NQR complex subunit C</fullName>
    </alternativeName>
    <alternativeName>
        <fullName evidence="16 17">NQR-1 subunit C</fullName>
    </alternativeName>
</protein>
<evidence type="ECO:0000256" key="13">
    <source>
        <dbReference type="ARBA" id="ARBA00023075"/>
    </source>
</evidence>
<dbReference type="GO" id="GO:0006814">
    <property type="term" value="P:sodium ion transport"/>
    <property type="evidence" value="ECO:0007669"/>
    <property type="project" value="UniProtKB-UniRule"/>
</dbReference>
<organism evidence="19 20">
    <name type="scientific">Saltatorellus ferox</name>
    <dbReference type="NCBI Taxonomy" id="2528018"/>
    <lineage>
        <taxon>Bacteria</taxon>
        <taxon>Pseudomonadati</taxon>
        <taxon>Planctomycetota</taxon>
        <taxon>Planctomycetia</taxon>
        <taxon>Planctomycetia incertae sedis</taxon>
        <taxon>Saltatorellus</taxon>
    </lineage>
</organism>
<evidence type="ECO:0000256" key="9">
    <source>
        <dbReference type="ARBA" id="ARBA00022989"/>
    </source>
</evidence>
<feature type="modified residue" description="FMN phosphoryl threonine" evidence="16">
    <location>
        <position position="224"/>
    </location>
</feature>
<evidence type="ECO:0000256" key="4">
    <source>
        <dbReference type="ARBA" id="ARBA00022553"/>
    </source>
</evidence>
<feature type="transmembrane region" description="Helical" evidence="16">
    <location>
        <begin position="7"/>
        <end position="28"/>
    </location>
</feature>
<dbReference type="GO" id="GO:0010181">
    <property type="term" value="F:FMN binding"/>
    <property type="evidence" value="ECO:0007669"/>
    <property type="project" value="UniProtKB-UniRule"/>
</dbReference>
<evidence type="ECO:0000256" key="10">
    <source>
        <dbReference type="ARBA" id="ARBA00023027"/>
    </source>
</evidence>
<evidence type="ECO:0000256" key="5">
    <source>
        <dbReference type="ARBA" id="ARBA00022630"/>
    </source>
</evidence>
<evidence type="ECO:0000313" key="20">
    <source>
        <dbReference type="Proteomes" id="UP000320390"/>
    </source>
</evidence>
<dbReference type="NCBIfam" id="TIGR01938">
    <property type="entry name" value="nqrC"/>
    <property type="match status" value="1"/>
</dbReference>
<accession>A0A518EWT3</accession>
<evidence type="ECO:0000256" key="7">
    <source>
        <dbReference type="ARBA" id="ARBA00022692"/>
    </source>
</evidence>
<dbReference type="PANTHER" id="PTHR37838">
    <property type="entry name" value="NA(+)-TRANSLOCATING NADH-QUINONE REDUCTASE SUBUNIT C"/>
    <property type="match status" value="1"/>
</dbReference>
<keyword evidence="20" id="KW-1185">Reference proteome</keyword>
<keyword evidence="2 16" id="KW-1003">Cell membrane</keyword>
<comment type="similarity">
    <text evidence="16 17">Belongs to the NqrC family.</text>
</comment>
<dbReference type="PANTHER" id="PTHR37838:SF1">
    <property type="entry name" value="NA(+)-TRANSLOCATING NADH-QUINONE REDUCTASE SUBUNIT C"/>
    <property type="match status" value="1"/>
</dbReference>
<dbReference type="InterPro" id="IPR010204">
    <property type="entry name" value="NqrC"/>
</dbReference>
<dbReference type="GO" id="GO:0016655">
    <property type="term" value="F:oxidoreductase activity, acting on NAD(P)H, quinone or similar compound as acceptor"/>
    <property type="evidence" value="ECO:0007669"/>
    <property type="project" value="UniProtKB-UniRule"/>
</dbReference>
<evidence type="ECO:0000256" key="6">
    <source>
        <dbReference type="ARBA" id="ARBA00022643"/>
    </source>
</evidence>
<keyword evidence="10 16" id="KW-0520">NAD</keyword>
<evidence type="ECO:0000256" key="12">
    <source>
        <dbReference type="ARBA" id="ARBA00023065"/>
    </source>
</evidence>
<comment type="caution">
    <text evidence="16">Lacks conserved residue(s) required for the propagation of feature annotation.</text>
</comment>
<dbReference type="OrthoDB" id="9794010at2"/>
<keyword evidence="8 16" id="KW-1278">Translocase</keyword>
<evidence type="ECO:0000256" key="14">
    <source>
        <dbReference type="ARBA" id="ARBA00023136"/>
    </source>
</evidence>
<dbReference type="EMBL" id="CP036434">
    <property type="protein sequence ID" value="QDV08554.1"/>
    <property type="molecule type" value="Genomic_DNA"/>
</dbReference>
<dbReference type="SMART" id="SM00900">
    <property type="entry name" value="FMN_bind"/>
    <property type="match status" value="1"/>
</dbReference>
<dbReference type="Pfam" id="PF04205">
    <property type="entry name" value="FMN_bind"/>
    <property type="match status" value="1"/>
</dbReference>
<comment type="subunit">
    <text evidence="16 17">Composed of six subunits; NqrA, NqrB, NqrC, NqrD, NqrE and NqrF.</text>
</comment>
<comment type="subcellular location">
    <subcellularLocation>
        <location evidence="16">Cell membrane</location>
        <topology evidence="16">Single-pass membrane protein</topology>
    </subcellularLocation>
</comment>
<evidence type="ECO:0000256" key="2">
    <source>
        <dbReference type="ARBA" id="ARBA00022475"/>
    </source>
</evidence>
<feature type="domain" description="FMN-binding" evidence="18">
    <location>
        <begin position="143"/>
        <end position="241"/>
    </location>
</feature>
<keyword evidence="3" id="KW-0997">Cell inner membrane</keyword>
<keyword evidence="7 16" id="KW-0812">Transmembrane</keyword>
<dbReference type="InterPro" id="IPR007329">
    <property type="entry name" value="FMN-bd"/>
</dbReference>
<dbReference type="GO" id="GO:0005886">
    <property type="term" value="C:plasma membrane"/>
    <property type="evidence" value="ECO:0007669"/>
    <property type="project" value="UniProtKB-SubCell"/>
</dbReference>
<reference evidence="19 20" key="1">
    <citation type="submission" date="2019-02" db="EMBL/GenBank/DDBJ databases">
        <title>Deep-cultivation of Planctomycetes and their phenomic and genomic characterization uncovers novel biology.</title>
        <authorList>
            <person name="Wiegand S."/>
            <person name="Jogler M."/>
            <person name="Boedeker C."/>
            <person name="Pinto D."/>
            <person name="Vollmers J."/>
            <person name="Rivas-Marin E."/>
            <person name="Kohn T."/>
            <person name="Peeters S.H."/>
            <person name="Heuer A."/>
            <person name="Rast P."/>
            <person name="Oberbeckmann S."/>
            <person name="Bunk B."/>
            <person name="Jeske O."/>
            <person name="Meyerdierks A."/>
            <person name="Storesund J.E."/>
            <person name="Kallscheuer N."/>
            <person name="Luecker S."/>
            <person name="Lage O.M."/>
            <person name="Pohl T."/>
            <person name="Merkel B.J."/>
            <person name="Hornburger P."/>
            <person name="Mueller R.-W."/>
            <person name="Bruemmer F."/>
            <person name="Labrenz M."/>
            <person name="Spormann A.M."/>
            <person name="Op den Camp H."/>
            <person name="Overmann J."/>
            <person name="Amann R."/>
            <person name="Jetten M.S.M."/>
            <person name="Mascher T."/>
            <person name="Medema M.H."/>
            <person name="Devos D.P."/>
            <person name="Kaster A.-K."/>
            <person name="Ovreas L."/>
            <person name="Rohde M."/>
            <person name="Galperin M.Y."/>
            <person name="Jogler C."/>
        </authorList>
    </citation>
    <scope>NUCLEOTIDE SEQUENCE [LARGE SCALE GENOMIC DNA]</scope>
    <source>
        <strain evidence="19 20">Poly30</strain>
    </source>
</reference>
<keyword evidence="1 16" id="KW-0813">Transport</keyword>
<name>A0A518EWT3_9BACT</name>
<evidence type="ECO:0000256" key="16">
    <source>
        <dbReference type="HAMAP-Rule" id="MF_00427"/>
    </source>
</evidence>
<proteinExistence type="inferred from homology"/>
<keyword evidence="15 16" id="KW-0739">Sodium transport</keyword>
<keyword evidence="19" id="KW-0560">Oxidoreductase</keyword>
<dbReference type="AlphaFoldDB" id="A0A518EWT3"/>
<keyword evidence="9 16" id="KW-1133">Transmembrane helix</keyword>
<sequence>MDFSNKYVIGFAVGICVVCSALVSFFAVSLGARQDANKVLDQQRQVVTVAGLAAPGEALTQERVDEIFKDIQPRVIDRKTGEYIDVSVEDVDPIRMAKDPETSEETPEAFKGAQIARLPDQLEVFEVTKPGSESIVLPIHGKGLWSTMYGYLSIKRDLSGVVGITFYSHGETPGLGGEIDNKAWQASWIDRAIYDAEGDVELGVVKANAPRNPDYQVDGLSGATITTKGVDATIKLWLGPAGYGPYLQRIQGN</sequence>
<dbReference type="PIRSF" id="PIRSF009437">
    <property type="entry name" value="NQR-1_subunit_C"/>
    <property type="match status" value="1"/>
</dbReference>
<keyword evidence="12 16" id="KW-0406">Ion transport</keyword>
<evidence type="ECO:0000256" key="17">
    <source>
        <dbReference type="PIRNR" id="PIRNR009437"/>
    </source>
</evidence>
<dbReference type="Proteomes" id="UP000320390">
    <property type="component" value="Chromosome"/>
</dbReference>
<evidence type="ECO:0000256" key="15">
    <source>
        <dbReference type="ARBA" id="ARBA00023201"/>
    </source>
</evidence>
<keyword evidence="6 16" id="KW-0288">FMN</keyword>
<comment type="catalytic activity">
    <reaction evidence="16 17">
        <text>a ubiquinone + n Na(+)(in) + NADH + H(+) = a ubiquinol + n Na(+)(out) + NAD(+)</text>
        <dbReference type="Rhea" id="RHEA:47748"/>
        <dbReference type="Rhea" id="RHEA-COMP:9565"/>
        <dbReference type="Rhea" id="RHEA-COMP:9566"/>
        <dbReference type="ChEBI" id="CHEBI:15378"/>
        <dbReference type="ChEBI" id="CHEBI:16389"/>
        <dbReference type="ChEBI" id="CHEBI:17976"/>
        <dbReference type="ChEBI" id="CHEBI:29101"/>
        <dbReference type="ChEBI" id="CHEBI:57540"/>
        <dbReference type="ChEBI" id="CHEBI:57945"/>
        <dbReference type="EC" id="7.2.1.1"/>
    </reaction>
</comment>
<keyword evidence="4 16" id="KW-0597">Phosphoprotein</keyword>
<comment type="cofactor">
    <cofactor evidence="16 17">
        <name>FMN</name>
        <dbReference type="ChEBI" id="CHEBI:58210"/>
    </cofactor>
</comment>
<dbReference type="NCBIfam" id="NF003749">
    <property type="entry name" value="PRK05346.1-5"/>
    <property type="match status" value="1"/>
</dbReference>
<keyword evidence="5 16" id="KW-0285">Flavoprotein</keyword>
<gene>
    <name evidence="16 19" type="primary">nqrC</name>
    <name evidence="19" type="ORF">Poly30_41020</name>
</gene>
<evidence type="ECO:0000256" key="8">
    <source>
        <dbReference type="ARBA" id="ARBA00022967"/>
    </source>
</evidence>
<keyword evidence="13 16" id="KW-0830">Ubiquinone</keyword>
<evidence type="ECO:0000256" key="11">
    <source>
        <dbReference type="ARBA" id="ARBA00023053"/>
    </source>
</evidence>
<evidence type="ECO:0000259" key="18">
    <source>
        <dbReference type="SMART" id="SM00900"/>
    </source>
</evidence>
<evidence type="ECO:0000256" key="3">
    <source>
        <dbReference type="ARBA" id="ARBA00022519"/>
    </source>
</evidence>
<dbReference type="RefSeq" id="WP_145201426.1">
    <property type="nucleotide sequence ID" value="NZ_CP036434.1"/>
</dbReference>
<evidence type="ECO:0000313" key="19">
    <source>
        <dbReference type="EMBL" id="QDV08554.1"/>
    </source>
</evidence>
<dbReference type="HAMAP" id="MF_00427">
    <property type="entry name" value="NqrC"/>
    <property type="match status" value="1"/>
</dbReference>
<keyword evidence="11 16" id="KW-0915">Sodium</keyword>
<comment type="function">
    <text evidence="16">NQR complex catalyzes the reduction of ubiquinone-1 to ubiquinol by two successive reactions, coupled with the transport of Na(+) ions from the cytoplasm to the periplasm. NqrA to NqrE are probably involved in the second step, the conversion of ubisemiquinone to ubiquinol.</text>
</comment>